<gene>
    <name evidence="4" type="ORF">RchiOBHm_Chr7g0236591</name>
</gene>
<dbReference type="NCBIfam" id="TIGR00756">
    <property type="entry name" value="PPR"/>
    <property type="match status" value="1"/>
</dbReference>
<proteinExistence type="inferred from homology"/>
<dbReference type="Pfam" id="PF13812">
    <property type="entry name" value="PPR_3"/>
    <property type="match status" value="1"/>
</dbReference>
<dbReference type="Pfam" id="PF13041">
    <property type="entry name" value="PPR_2"/>
    <property type="match status" value="1"/>
</dbReference>
<keyword evidence="2" id="KW-0677">Repeat</keyword>
<evidence type="ECO:0000313" key="4">
    <source>
        <dbReference type="EMBL" id="PRQ21202.1"/>
    </source>
</evidence>
<evidence type="ECO:0000256" key="3">
    <source>
        <dbReference type="PROSITE-ProRule" id="PRU00708"/>
    </source>
</evidence>
<dbReference type="Gramene" id="PRQ21202">
    <property type="protein sequence ID" value="PRQ21202"/>
    <property type="gene ID" value="RchiOBHm_Chr7g0236591"/>
</dbReference>
<feature type="repeat" description="PPR" evidence="3">
    <location>
        <begin position="229"/>
        <end position="264"/>
    </location>
</feature>
<comment type="caution">
    <text evidence="4">The sequence shown here is derived from an EMBL/GenBank/DDBJ whole genome shotgun (WGS) entry which is preliminary data.</text>
</comment>
<dbReference type="Proteomes" id="UP000238479">
    <property type="component" value="Chromosome 7"/>
</dbReference>
<protein>
    <submittedName>
        <fullName evidence="4">Putative pentatricopeptide</fullName>
    </submittedName>
</protein>
<dbReference type="InterPro" id="IPR011990">
    <property type="entry name" value="TPR-like_helical_dom_sf"/>
</dbReference>
<dbReference type="AlphaFoldDB" id="A0A2P6PGZ0"/>
<evidence type="ECO:0000256" key="1">
    <source>
        <dbReference type="ARBA" id="ARBA00007626"/>
    </source>
</evidence>
<dbReference type="PROSITE" id="PS51375">
    <property type="entry name" value="PPR"/>
    <property type="match status" value="1"/>
</dbReference>
<dbReference type="Gene3D" id="1.25.40.10">
    <property type="entry name" value="Tetratricopeptide repeat domain"/>
    <property type="match status" value="3"/>
</dbReference>
<dbReference type="PANTHER" id="PTHR47447:SF17">
    <property type="entry name" value="OS12G0638900 PROTEIN"/>
    <property type="match status" value="1"/>
</dbReference>
<keyword evidence="5" id="KW-1185">Reference proteome</keyword>
<comment type="similarity">
    <text evidence="1">Belongs to the PPR family. P subfamily.</text>
</comment>
<dbReference type="EMBL" id="PDCK01000045">
    <property type="protein sequence ID" value="PRQ21202.1"/>
    <property type="molecule type" value="Genomic_DNA"/>
</dbReference>
<name>A0A2P6PGZ0_ROSCH</name>
<evidence type="ECO:0000313" key="5">
    <source>
        <dbReference type="Proteomes" id="UP000238479"/>
    </source>
</evidence>
<sequence length="332" mass="37118">MTTLTNLGSKCSICWQISARLMKPKSYLGLSLCRLYCRMWLSSQWSFWSTPMLEIKAKAALKAYQHMVATGVTPTSATYNALITAFAEDSSSDSSFVGYANKYFLEMLDKGMKPHPGCYISVFDAIACRESVDKAKEVLEQIKAKGFTPVFCKWRIRGLKKEASRMFHALVDDGDVDEVKEIVRPTLETGVESMVAIYTSIITAYLNAGKTKAVLEAYRGMLAAGVALNSYTYTVLIKGLTTDPNFFEDAKKCLLEMMDKGKRPNVATYTAVIEAFTRKEDKAAEEEGKDLVWVMMSKGFVPNAKAMREVLKERPTNVIRRVMNIVLSKLKG</sequence>
<dbReference type="PANTHER" id="PTHR47447">
    <property type="entry name" value="OS03G0856100 PROTEIN"/>
    <property type="match status" value="1"/>
</dbReference>
<accession>A0A2P6PGZ0</accession>
<evidence type="ECO:0000256" key="2">
    <source>
        <dbReference type="ARBA" id="ARBA00022737"/>
    </source>
</evidence>
<reference evidence="4 5" key="1">
    <citation type="journal article" date="2018" name="Nat. Genet.">
        <title>The Rosa genome provides new insights in the design of modern roses.</title>
        <authorList>
            <person name="Bendahmane M."/>
        </authorList>
    </citation>
    <scope>NUCLEOTIDE SEQUENCE [LARGE SCALE GENOMIC DNA]</scope>
    <source>
        <strain evidence="5">cv. Old Blush</strain>
    </source>
</reference>
<dbReference type="InterPro" id="IPR002885">
    <property type="entry name" value="PPR_rpt"/>
</dbReference>
<organism evidence="4 5">
    <name type="scientific">Rosa chinensis</name>
    <name type="common">China rose</name>
    <dbReference type="NCBI Taxonomy" id="74649"/>
    <lineage>
        <taxon>Eukaryota</taxon>
        <taxon>Viridiplantae</taxon>
        <taxon>Streptophyta</taxon>
        <taxon>Embryophyta</taxon>
        <taxon>Tracheophyta</taxon>
        <taxon>Spermatophyta</taxon>
        <taxon>Magnoliopsida</taxon>
        <taxon>eudicotyledons</taxon>
        <taxon>Gunneridae</taxon>
        <taxon>Pentapetalae</taxon>
        <taxon>rosids</taxon>
        <taxon>fabids</taxon>
        <taxon>Rosales</taxon>
        <taxon>Rosaceae</taxon>
        <taxon>Rosoideae</taxon>
        <taxon>Rosoideae incertae sedis</taxon>
        <taxon>Rosa</taxon>
    </lineage>
</organism>